<dbReference type="Proteomes" id="UP000472266">
    <property type="component" value="Chromosome 11"/>
</dbReference>
<evidence type="ECO:0000256" key="1">
    <source>
        <dbReference type="SAM" id="MobiDB-lite"/>
    </source>
</evidence>
<reference evidence="2" key="3">
    <citation type="submission" date="2025-09" db="UniProtKB">
        <authorList>
            <consortium name="Ensembl"/>
        </authorList>
    </citation>
    <scope>IDENTIFICATION</scope>
</reference>
<organism evidence="2 3">
    <name type="scientific">Strigops habroptila</name>
    <name type="common">Kakapo</name>
    <dbReference type="NCBI Taxonomy" id="2489341"/>
    <lineage>
        <taxon>Eukaryota</taxon>
        <taxon>Metazoa</taxon>
        <taxon>Chordata</taxon>
        <taxon>Craniata</taxon>
        <taxon>Vertebrata</taxon>
        <taxon>Euteleostomi</taxon>
        <taxon>Archelosauria</taxon>
        <taxon>Archosauria</taxon>
        <taxon>Dinosauria</taxon>
        <taxon>Saurischia</taxon>
        <taxon>Theropoda</taxon>
        <taxon>Coelurosauria</taxon>
        <taxon>Aves</taxon>
        <taxon>Neognathae</taxon>
        <taxon>Neoaves</taxon>
        <taxon>Telluraves</taxon>
        <taxon>Australaves</taxon>
        <taxon>Psittaciformes</taxon>
        <taxon>Psittacidae</taxon>
        <taxon>Strigops</taxon>
    </lineage>
</organism>
<dbReference type="AlphaFoldDB" id="A0A672UMQ0"/>
<sequence>MARITLEDLEGLGEEAGDGDSDGDDEEERERLFAHWEAVASTHRVTLPRDMAGPIAQMTRHGQAREPVPYVTLPRREEVRPAPARPARRPVPVLPPARAAEGAGSAQGQVGRRGLEQPALVEGVPAHSRGLELDEL</sequence>
<accession>A0A672UMQ0</accession>
<protein>
    <submittedName>
        <fullName evidence="2">Uncharacterized protein</fullName>
    </submittedName>
</protein>
<feature type="region of interest" description="Disordered" evidence="1">
    <location>
        <begin position="1"/>
        <end position="29"/>
    </location>
</feature>
<dbReference type="InParanoid" id="A0A672UMQ0"/>
<feature type="region of interest" description="Disordered" evidence="1">
    <location>
        <begin position="58"/>
        <end position="136"/>
    </location>
</feature>
<name>A0A672UMQ0_STRHB</name>
<proteinExistence type="predicted"/>
<reference evidence="2 3" key="1">
    <citation type="submission" date="2019-11" db="EMBL/GenBank/DDBJ databases">
        <title>Strigops habroptila (kakapo) genome, bStrHab1, primary haplotype, v2.</title>
        <authorList>
            <person name="Jarvis E.D."/>
            <person name="Howard J."/>
            <person name="Rhie A."/>
            <person name="Phillippy A."/>
            <person name="Korlach J."/>
            <person name="Digby A."/>
            <person name="Iorns D."/>
            <person name="Eason D."/>
            <person name="Robertson B."/>
            <person name="Raemaekers T."/>
            <person name="Howe K."/>
            <person name="Lewin H."/>
            <person name="Damas J."/>
            <person name="Hastie A."/>
            <person name="Tracey A."/>
            <person name="Chow W."/>
            <person name="Fedrigo O."/>
        </authorList>
    </citation>
    <scope>NUCLEOTIDE SEQUENCE [LARGE SCALE GENOMIC DNA]</scope>
</reference>
<feature type="compositionally biased region" description="Acidic residues" evidence="1">
    <location>
        <begin position="7"/>
        <end position="28"/>
    </location>
</feature>
<evidence type="ECO:0000313" key="2">
    <source>
        <dbReference type="Ensembl" id="ENSSHBP00005016564.1"/>
    </source>
</evidence>
<reference evidence="2" key="2">
    <citation type="submission" date="2025-08" db="UniProtKB">
        <authorList>
            <consortium name="Ensembl"/>
        </authorList>
    </citation>
    <scope>IDENTIFICATION</scope>
</reference>
<dbReference type="Ensembl" id="ENSSHBT00005019835.1">
    <property type="protein sequence ID" value="ENSSHBP00005016564.1"/>
    <property type="gene ID" value="ENSSHBG00005014432.1"/>
</dbReference>
<keyword evidence="3" id="KW-1185">Reference proteome</keyword>
<evidence type="ECO:0000313" key="3">
    <source>
        <dbReference type="Proteomes" id="UP000472266"/>
    </source>
</evidence>